<proteinExistence type="predicted"/>
<comment type="caution">
    <text evidence="2">The sequence shown here is derived from an EMBL/GenBank/DDBJ whole genome shotgun (WGS) entry which is preliminary data.</text>
</comment>
<gene>
    <name evidence="2" type="ORF">GJ744_005258</name>
</gene>
<dbReference type="AlphaFoldDB" id="A0A8H7A7A9"/>
<sequence length="196" mass="20986">MLSKLSQRTQPLKGANGPTLPAKSQQPHMSTSVRAGPTTIASSLSAPSPPLSVGSITTFDPSNGHLPGPTTAAQATRTKRGRPLMAFSPNGNGDSPKGGPLDHDIIRLVEQCENVDGALLLLRSELLLWVRRSYNGKTYTSDCDAQVKQLVRVIEQLKKAGRCVVGGKKDKVEKAAVEQILSSLVIARDAENFMKF</sequence>
<reference evidence="2" key="1">
    <citation type="submission" date="2020-02" db="EMBL/GenBank/DDBJ databases">
        <authorList>
            <person name="Palmer J.M."/>
        </authorList>
    </citation>
    <scope>NUCLEOTIDE SEQUENCE</scope>
    <source>
        <strain evidence="2">EPUS1.4</strain>
        <tissue evidence="2">Thallus</tissue>
    </source>
</reference>
<feature type="region of interest" description="Disordered" evidence="1">
    <location>
        <begin position="1"/>
        <end position="77"/>
    </location>
</feature>
<evidence type="ECO:0000313" key="2">
    <source>
        <dbReference type="EMBL" id="KAF7502694.1"/>
    </source>
</evidence>
<keyword evidence="3" id="KW-1185">Reference proteome</keyword>
<protein>
    <submittedName>
        <fullName evidence="2">Uncharacterized protein</fullName>
    </submittedName>
</protein>
<dbReference type="EMBL" id="JAACFV010000227">
    <property type="protein sequence ID" value="KAF7502694.1"/>
    <property type="molecule type" value="Genomic_DNA"/>
</dbReference>
<name>A0A8H7A7A9_9EURO</name>
<dbReference type="Proteomes" id="UP000606974">
    <property type="component" value="Unassembled WGS sequence"/>
</dbReference>
<evidence type="ECO:0000313" key="3">
    <source>
        <dbReference type="Proteomes" id="UP000606974"/>
    </source>
</evidence>
<evidence type="ECO:0000256" key="1">
    <source>
        <dbReference type="SAM" id="MobiDB-lite"/>
    </source>
</evidence>
<feature type="compositionally biased region" description="Polar residues" evidence="1">
    <location>
        <begin position="22"/>
        <end position="33"/>
    </location>
</feature>
<accession>A0A8H7A7A9</accession>
<feature type="compositionally biased region" description="Polar residues" evidence="1">
    <location>
        <begin position="1"/>
        <end position="10"/>
    </location>
</feature>
<organism evidence="2 3">
    <name type="scientific">Endocarpon pusillum</name>
    <dbReference type="NCBI Taxonomy" id="364733"/>
    <lineage>
        <taxon>Eukaryota</taxon>
        <taxon>Fungi</taxon>
        <taxon>Dikarya</taxon>
        <taxon>Ascomycota</taxon>
        <taxon>Pezizomycotina</taxon>
        <taxon>Eurotiomycetes</taxon>
        <taxon>Chaetothyriomycetidae</taxon>
        <taxon>Verrucariales</taxon>
        <taxon>Verrucariaceae</taxon>
        <taxon>Endocarpon</taxon>
    </lineage>
</organism>